<dbReference type="Pfam" id="PF04366">
    <property type="entry name" value="Ysc84"/>
    <property type="match status" value="1"/>
</dbReference>
<feature type="region of interest" description="Disordered" evidence="1">
    <location>
        <begin position="464"/>
        <end position="571"/>
    </location>
</feature>
<evidence type="ECO:0000313" key="4">
    <source>
        <dbReference type="Proteomes" id="UP000799771"/>
    </source>
</evidence>
<name>A0A6A6A9U2_9PLEO</name>
<organism evidence="3 4">
    <name type="scientific">Dothidotthia symphoricarpi CBS 119687</name>
    <dbReference type="NCBI Taxonomy" id="1392245"/>
    <lineage>
        <taxon>Eukaryota</taxon>
        <taxon>Fungi</taxon>
        <taxon>Dikarya</taxon>
        <taxon>Ascomycota</taxon>
        <taxon>Pezizomycotina</taxon>
        <taxon>Dothideomycetes</taxon>
        <taxon>Pleosporomycetidae</taxon>
        <taxon>Pleosporales</taxon>
        <taxon>Dothidotthiaceae</taxon>
        <taxon>Dothidotthia</taxon>
    </lineage>
</organism>
<reference evidence="3" key="1">
    <citation type="journal article" date="2020" name="Stud. Mycol.">
        <title>101 Dothideomycetes genomes: a test case for predicting lifestyles and emergence of pathogens.</title>
        <authorList>
            <person name="Haridas S."/>
            <person name="Albert R."/>
            <person name="Binder M."/>
            <person name="Bloem J."/>
            <person name="Labutti K."/>
            <person name="Salamov A."/>
            <person name="Andreopoulos B."/>
            <person name="Baker S."/>
            <person name="Barry K."/>
            <person name="Bills G."/>
            <person name="Bluhm B."/>
            <person name="Cannon C."/>
            <person name="Castanera R."/>
            <person name="Culley D."/>
            <person name="Daum C."/>
            <person name="Ezra D."/>
            <person name="Gonzalez J."/>
            <person name="Henrissat B."/>
            <person name="Kuo A."/>
            <person name="Liang C."/>
            <person name="Lipzen A."/>
            <person name="Lutzoni F."/>
            <person name="Magnuson J."/>
            <person name="Mondo S."/>
            <person name="Nolan M."/>
            <person name="Ohm R."/>
            <person name="Pangilinan J."/>
            <person name="Park H.-J."/>
            <person name="Ramirez L."/>
            <person name="Alfaro M."/>
            <person name="Sun H."/>
            <person name="Tritt A."/>
            <person name="Yoshinaga Y."/>
            <person name="Zwiers L.-H."/>
            <person name="Turgeon B."/>
            <person name="Goodwin S."/>
            <person name="Spatafora J."/>
            <person name="Crous P."/>
            <person name="Grigoriev I."/>
        </authorList>
    </citation>
    <scope>NUCLEOTIDE SEQUENCE</scope>
    <source>
        <strain evidence="3">CBS 119687</strain>
    </source>
</reference>
<sequence>MSMDDAEYTMSLSTSARVKAAIQSRSLSRQGNLKAVLPPSTGPQDPVASYPLPIDSVPLHARESAQRALPPSSVPVPPPFAMWSRTKTQSKAGFDKVYNWVDKAGAPVNRWTNKVGSEAFWPTTLDLESDKAARILKTFCKEGFYQEEDRLSADGPTAKQKVLKTIPAEIIKNAVGLCIFTTMRTGMWVSGSGGSGVLVARKEDGSWSPPSGIQLQTLGLGFLVGIDIYDCVIVINSAKALEGFKAVRCTLGGELSATAGPVGIGGSIDMEVHKLPSPVYTYMKSRGFYAGVELAGTVVIERTDENARFYGEPVRAQEILTGNVHHAPFETRRLLETLRAAQGDTDIDESLMPNEASPGDFEITAPEEKVFGVPEPEDPDPFGVLALQNAGLDIVEAGTHKRPSSEQFEFKPSPTSPVYSNFRKSMDNRSSLAPSRRSSWRISTISSVLGGRSSTSTMVDMCTQTDSDLEPSSPVKTTPPALPPRQSMTIRTPSPPLADIPEAAAQSAMPQPEEMKDGVVEEKISSTTSSPRNSKTLDDVKVVDDDENDEDDDEDEDEDDSEDDDEEEEVVIQEVHQAAAPQAITRARVIQVAKPVAPVLPVRNPFRNRASVISQASNGDASVGVSSTTEKRSPVSTPSLKHSNSTSSLSSVEDSLQRVSNKLQPKYTNEAAPEQASEEKFETFHSPPITPMQHIPGGFE</sequence>
<evidence type="ECO:0000259" key="2">
    <source>
        <dbReference type="Pfam" id="PF04366"/>
    </source>
</evidence>
<dbReference type="RefSeq" id="XP_033522334.1">
    <property type="nucleotide sequence ID" value="XM_033670586.1"/>
</dbReference>
<evidence type="ECO:0000313" key="3">
    <source>
        <dbReference type="EMBL" id="KAF2127945.1"/>
    </source>
</evidence>
<feature type="compositionally biased region" description="Basic and acidic residues" evidence="1">
    <location>
        <begin position="513"/>
        <end position="524"/>
    </location>
</feature>
<dbReference type="OrthoDB" id="443981at2759"/>
<keyword evidence="4" id="KW-1185">Reference proteome</keyword>
<feature type="domain" description="Ysc84 actin-binding" evidence="2">
    <location>
        <begin position="217"/>
        <end position="341"/>
    </location>
</feature>
<accession>A0A6A6A9U2</accession>
<evidence type="ECO:0000256" key="1">
    <source>
        <dbReference type="SAM" id="MobiDB-lite"/>
    </source>
</evidence>
<dbReference type="AlphaFoldDB" id="A0A6A6A9U2"/>
<dbReference type="InterPro" id="IPR051702">
    <property type="entry name" value="SH3_domain_YSC84-like"/>
</dbReference>
<dbReference type="PANTHER" id="PTHR15629">
    <property type="entry name" value="SH3YL1 PROTEIN"/>
    <property type="match status" value="1"/>
</dbReference>
<feature type="compositionally biased region" description="Low complexity" evidence="1">
    <location>
        <begin position="636"/>
        <end position="654"/>
    </location>
</feature>
<proteinExistence type="predicted"/>
<dbReference type="Proteomes" id="UP000799771">
    <property type="component" value="Unassembled WGS sequence"/>
</dbReference>
<feature type="compositionally biased region" description="Polar residues" evidence="1">
    <location>
        <begin position="657"/>
        <end position="667"/>
    </location>
</feature>
<dbReference type="GO" id="GO:0035091">
    <property type="term" value="F:phosphatidylinositol binding"/>
    <property type="evidence" value="ECO:0007669"/>
    <property type="project" value="TreeGrafter"/>
</dbReference>
<feature type="compositionally biased region" description="Polar residues" evidence="1">
    <location>
        <begin position="611"/>
        <end position="628"/>
    </location>
</feature>
<feature type="compositionally biased region" description="Polar residues" evidence="1">
    <location>
        <begin position="525"/>
        <end position="534"/>
    </location>
</feature>
<dbReference type="PANTHER" id="PTHR15629:SF8">
    <property type="entry name" value="DUF500 DOMAIN PROTEIN (AFU_ORTHOLOGUE AFUA_5G07310)"/>
    <property type="match status" value="1"/>
</dbReference>
<dbReference type="InterPro" id="IPR007461">
    <property type="entry name" value="Ysc84_actin-binding"/>
</dbReference>
<feature type="region of interest" description="Disordered" evidence="1">
    <location>
        <begin position="611"/>
        <end position="700"/>
    </location>
</feature>
<dbReference type="CDD" id="cd11524">
    <property type="entry name" value="SYLF"/>
    <property type="match status" value="1"/>
</dbReference>
<gene>
    <name evidence="3" type="ORF">P153DRAFT_386922</name>
</gene>
<dbReference type="GeneID" id="54411018"/>
<dbReference type="EMBL" id="ML977509">
    <property type="protein sequence ID" value="KAF2127945.1"/>
    <property type="molecule type" value="Genomic_DNA"/>
</dbReference>
<feature type="compositionally biased region" description="Acidic residues" evidence="1">
    <location>
        <begin position="544"/>
        <end position="571"/>
    </location>
</feature>
<protein>
    <submittedName>
        <fullName evidence="3">DUF500-domain-containing protein</fullName>
    </submittedName>
</protein>